<dbReference type="GO" id="GO:0016020">
    <property type="term" value="C:membrane"/>
    <property type="evidence" value="ECO:0007669"/>
    <property type="project" value="UniProtKB-SubCell"/>
</dbReference>
<evidence type="ECO:0000313" key="3">
    <source>
        <dbReference type="EMBL" id="KAK9911720.1"/>
    </source>
</evidence>
<comment type="function">
    <text evidence="1">Causes loosening and extension of plant cell walls by disrupting non-covalent bonding between cellulose microfibrils and matrix glucans. No enzymatic activity has been found.</text>
</comment>
<keyword evidence="1" id="KW-0134">Cell wall</keyword>
<dbReference type="PANTHER" id="PTHR31867">
    <property type="entry name" value="EXPANSIN-A15"/>
    <property type="match status" value="1"/>
</dbReference>
<feature type="domain" description="Expansin-like CBD" evidence="2">
    <location>
        <begin position="39"/>
        <end position="84"/>
    </location>
</feature>
<dbReference type="Proteomes" id="UP001457282">
    <property type="component" value="Unassembled WGS sequence"/>
</dbReference>
<dbReference type="GO" id="GO:0009664">
    <property type="term" value="P:plant-type cell wall organization"/>
    <property type="evidence" value="ECO:0007669"/>
    <property type="project" value="InterPro"/>
</dbReference>
<reference evidence="3 4" key="1">
    <citation type="journal article" date="2023" name="G3 (Bethesda)">
        <title>A chromosome-length genome assembly and annotation of blackberry (Rubus argutus, cv. 'Hillquist').</title>
        <authorList>
            <person name="Bruna T."/>
            <person name="Aryal R."/>
            <person name="Dudchenko O."/>
            <person name="Sargent D.J."/>
            <person name="Mead D."/>
            <person name="Buti M."/>
            <person name="Cavallini A."/>
            <person name="Hytonen T."/>
            <person name="Andres J."/>
            <person name="Pham M."/>
            <person name="Weisz D."/>
            <person name="Mascagni F."/>
            <person name="Usai G."/>
            <person name="Natali L."/>
            <person name="Bassil N."/>
            <person name="Fernandez G.E."/>
            <person name="Lomsadze A."/>
            <person name="Armour M."/>
            <person name="Olukolu B."/>
            <person name="Poorten T."/>
            <person name="Britton C."/>
            <person name="Davik J."/>
            <person name="Ashrafi H."/>
            <person name="Aiden E.L."/>
            <person name="Borodovsky M."/>
            <person name="Worthington M."/>
        </authorList>
    </citation>
    <scope>NUCLEOTIDE SEQUENCE [LARGE SCALE GENOMIC DNA]</scope>
    <source>
        <strain evidence="3">PI 553951</strain>
    </source>
</reference>
<comment type="caution">
    <text evidence="3">The sequence shown here is derived from an EMBL/GenBank/DDBJ whole genome shotgun (WGS) entry which is preliminary data.</text>
</comment>
<name>A0AAW1VVE2_RUBAR</name>
<dbReference type="InterPro" id="IPR007117">
    <property type="entry name" value="Expansin_CBD"/>
</dbReference>
<comment type="similarity">
    <text evidence="1">Belongs to the expansin family. Expansin A subfamily.</text>
</comment>
<proteinExistence type="inferred from homology"/>
<dbReference type="Gene3D" id="2.60.40.760">
    <property type="entry name" value="Expansin, cellulose-binding-like domain"/>
    <property type="match status" value="1"/>
</dbReference>
<comment type="subcellular location">
    <subcellularLocation>
        <location evidence="1">Secreted</location>
        <location evidence="1">Cell wall</location>
    </subcellularLocation>
    <subcellularLocation>
        <location evidence="1">Membrane</location>
        <topology evidence="1">Peripheral membrane protein</topology>
    </subcellularLocation>
</comment>
<dbReference type="PRINTS" id="PR01226">
    <property type="entry name" value="EXPANSIN"/>
</dbReference>
<dbReference type="EMBL" id="JBEDUW010000007">
    <property type="protein sequence ID" value="KAK9911720.1"/>
    <property type="molecule type" value="Genomic_DNA"/>
</dbReference>
<gene>
    <name evidence="3" type="ORF">M0R45_035615</name>
</gene>
<evidence type="ECO:0000256" key="1">
    <source>
        <dbReference type="RuleBase" id="RU365023"/>
    </source>
</evidence>
<keyword evidence="1" id="KW-0964">Secreted</keyword>
<organism evidence="3 4">
    <name type="scientific">Rubus argutus</name>
    <name type="common">Southern blackberry</name>
    <dbReference type="NCBI Taxonomy" id="59490"/>
    <lineage>
        <taxon>Eukaryota</taxon>
        <taxon>Viridiplantae</taxon>
        <taxon>Streptophyta</taxon>
        <taxon>Embryophyta</taxon>
        <taxon>Tracheophyta</taxon>
        <taxon>Spermatophyta</taxon>
        <taxon>Magnoliopsida</taxon>
        <taxon>eudicotyledons</taxon>
        <taxon>Gunneridae</taxon>
        <taxon>Pentapetalae</taxon>
        <taxon>rosids</taxon>
        <taxon>fabids</taxon>
        <taxon>Rosales</taxon>
        <taxon>Rosaceae</taxon>
        <taxon>Rosoideae</taxon>
        <taxon>Rosoideae incertae sedis</taxon>
        <taxon>Rubus</taxon>
    </lineage>
</organism>
<dbReference type="InterPro" id="IPR002963">
    <property type="entry name" value="Expansin"/>
</dbReference>
<dbReference type="Pfam" id="PF01357">
    <property type="entry name" value="Expansin_C"/>
    <property type="match status" value="1"/>
</dbReference>
<dbReference type="GO" id="GO:0005576">
    <property type="term" value="C:extracellular region"/>
    <property type="evidence" value="ECO:0007669"/>
    <property type="project" value="InterPro"/>
</dbReference>
<dbReference type="PROSITE" id="PS50843">
    <property type="entry name" value="EXPANSIN_CBD"/>
    <property type="match status" value="1"/>
</dbReference>
<dbReference type="AlphaFoldDB" id="A0AAW1VVE2"/>
<keyword evidence="1" id="KW-0961">Cell wall biogenesis/degradation</keyword>
<keyword evidence="4" id="KW-1185">Reference proteome</keyword>
<dbReference type="InterPro" id="IPR036749">
    <property type="entry name" value="Expansin_CBD_sf"/>
</dbReference>
<evidence type="ECO:0000259" key="2">
    <source>
        <dbReference type="PROSITE" id="PS50843"/>
    </source>
</evidence>
<dbReference type="InterPro" id="IPR007118">
    <property type="entry name" value="Expan_Lol_pI"/>
</dbReference>
<dbReference type="PRINTS" id="PR01225">
    <property type="entry name" value="EXPANSNFAMLY"/>
</dbReference>
<accession>A0AAW1VVE2</accession>
<sequence length="84" mass="9156">MSIFVTITQSKAGIIPAKFCRVPCVKRGGVRFELKGNPNWITATVLNVAGAGDVTTVRIEGHTSDWRPMLPNWGQVWQIGGGNF</sequence>
<dbReference type="SUPFAM" id="SSF49590">
    <property type="entry name" value="PHL pollen allergen"/>
    <property type="match status" value="1"/>
</dbReference>
<evidence type="ECO:0000313" key="4">
    <source>
        <dbReference type="Proteomes" id="UP001457282"/>
    </source>
</evidence>
<protein>
    <recommendedName>
        <fullName evidence="1">Expansin</fullName>
    </recommendedName>
</protein>